<dbReference type="PROSITE" id="PS50271">
    <property type="entry name" value="ZF_UBP"/>
    <property type="match status" value="1"/>
</dbReference>
<evidence type="ECO:0000256" key="2">
    <source>
        <dbReference type="ARBA" id="ARBA00012759"/>
    </source>
</evidence>
<reference evidence="15" key="2">
    <citation type="submission" date="2025-08" db="UniProtKB">
        <authorList>
            <consortium name="Ensembl"/>
        </authorList>
    </citation>
    <scope>IDENTIFICATION</scope>
</reference>
<dbReference type="Pfam" id="PF00443">
    <property type="entry name" value="UCH"/>
    <property type="match status" value="1"/>
</dbReference>
<dbReference type="OMA" id="AVGQWVY"/>
<dbReference type="PROSITE" id="PS00973">
    <property type="entry name" value="USP_2"/>
    <property type="match status" value="1"/>
</dbReference>
<dbReference type="FunFam" id="3.90.70.10:FF:000102">
    <property type="entry name" value="Ubiquitinyl hydrolase 1"/>
    <property type="match status" value="1"/>
</dbReference>
<dbReference type="EMBL" id="AFYH01109227">
    <property type="status" value="NOT_ANNOTATED_CDS"/>
    <property type="molecule type" value="Genomic_DNA"/>
</dbReference>
<dbReference type="InterPro" id="IPR013083">
    <property type="entry name" value="Znf_RING/FYVE/PHD"/>
</dbReference>
<feature type="compositionally biased region" description="Basic and acidic residues" evidence="12">
    <location>
        <begin position="443"/>
        <end position="469"/>
    </location>
</feature>
<dbReference type="EMBL" id="AFYH01109234">
    <property type="status" value="NOT_ANNOTATED_CDS"/>
    <property type="molecule type" value="Genomic_DNA"/>
</dbReference>
<feature type="compositionally biased region" description="Polar residues" evidence="12">
    <location>
        <begin position="471"/>
        <end position="484"/>
    </location>
</feature>
<evidence type="ECO:0000256" key="5">
    <source>
        <dbReference type="ARBA" id="ARBA00022771"/>
    </source>
</evidence>
<evidence type="ECO:0000256" key="6">
    <source>
        <dbReference type="ARBA" id="ARBA00022786"/>
    </source>
</evidence>
<dbReference type="PANTHER" id="PTHR21646">
    <property type="entry name" value="UBIQUITIN CARBOXYL-TERMINAL HYDROLASE"/>
    <property type="match status" value="1"/>
</dbReference>
<keyword evidence="3" id="KW-0645">Protease</keyword>
<dbReference type="GeneTree" id="ENSGT00940000157719"/>
<reference evidence="15" key="3">
    <citation type="submission" date="2025-09" db="UniProtKB">
        <authorList>
            <consortium name="Ensembl"/>
        </authorList>
    </citation>
    <scope>IDENTIFICATION</scope>
</reference>
<dbReference type="EMBL" id="AFYH01109236">
    <property type="status" value="NOT_ANNOTATED_CDS"/>
    <property type="molecule type" value="Genomic_DNA"/>
</dbReference>
<keyword evidence="7" id="KW-0378">Hydrolase</keyword>
<dbReference type="GO" id="GO:0008270">
    <property type="term" value="F:zinc ion binding"/>
    <property type="evidence" value="ECO:0007669"/>
    <property type="project" value="UniProtKB-KW"/>
</dbReference>
<dbReference type="HOGENOM" id="CLU_007938_1_0_1"/>
<keyword evidence="5 11" id="KW-0863">Zinc-finger</keyword>
<dbReference type="AlphaFoldDB" id="H3ARC5"/>
<dbReference type="GO" id="GO:0004843">
    <property type="term" value="F:cysteine-type deubiquitinase activity"/>
    <property type="evidence" value="ECO:0007669"/>
    <property type="project" value="UniProtKB-EC"/>
</dbReference>
<dbReference type="Ensembl" id="ENSLACT00000012288.1">
    <property type="protein sequence ID" value="ENSLACP00000012196.1"/>
    <property type="gene ID" value="ENSLACG00000010733.1"/>
</dbReference>
<evidence type="ECO:0000256" key="9">
    <source>
        <dbReference type="ARBA" id="ARBA00022833"/>
    </source>
</evidence>
<dbReference type="PROSITE" id="PS50235">
    <property type="entry name" value="USP_3"/>
    <property type="match status" value="1"/>
</dbReference>
<dbReference type="EMBL" id="AFYH01109231">
    <property type="status" value="NOT_ANNOTATED_CDS"/>
    <property type="molecule type" value="Genomic_DNA"/>
</dbReference>
<dbReference type="EMBL" id="AFYH01109230">
    <property type="status" value="NOT_ANNOTATED_CDS"/>
    <property type="molecule type" value="Genomic_DNA"/>
</dbReference>
<evidence type="ECO:0000313" key="16">
    <source>
        <dbReference type="Proteomes" id="UP000008672"/>
    </source>
</evidence>
<dbReference type="GO" id="GO:0001917">
    <property type="term" value="C:photoreceptor inner segment"/>
    <property type="evidence" value="ECO:0007669"/>
    <property type="project" value="Ensembl"/>
</dbReference>
<feature type="domain" description="USP" evidence="13">
    <location>
        <begin position="190"/>
        <end position="822"/>
    </location>
</feature>
<feature type="compositionally biased region" description="Polar residues" evidence="12">
    <location>
        <begin position="399"/>
        <end position="442"/>
    </location>
</feature>
<reference evidence="16" key="1">
    <citation type="submission" date="2011-08" db="EMBL/GenBank/DDBJ databases">
        <title>The draft genome of Latimeria chalumnae.</title>
        <authorList>
            <person name="Di Palma F."/>
            <person name="Alfoldi J."/>
            <person name="Johnson J."/>
            <person name="Berlin A."/>
            <person name="Gnerre S."/>
            <person name="Jaffe D."/>
            <person name="MacCallum I."/>
            <person name="Young S."/>
            <person name="Walker B.J."/>
            <person name="Lander E."/>
            <person name="Lindblad-Toh K."/>
        </authorList>
    </citation>
    <scope>NUCLEOTIDE SEQUENCE [LARGE SCALE GENOMIC DNA]</scope>
    <source>
        <strain evidence="16">Wild caught</strain>
    </source>
</reference>
<gene>
    <name evidence="15" type="primary">USP45</name>
</gene>
<dbReference type="STRING" id="7897.ENSLACP00000012196"/>
<sequence>MRVKDPSSRAVPEMTKRNRRPQKPQDDDSSDDIAVGLTCQHVSLAVDVNQVKKAVAQNMWSVCSECIKERKTCDGEPAAPLDVWLCLKCGYQGCSRSSEGQHSLKHFQAAHTEPHCIVINLSTWIVWCYECDEELLTHCNKKAVVQMVDFLQKHATKTGAAVFLCVLKLCVEECIITDKVKKGKMKNISTHFPTYFGHPCFSTLESQNLAQTQILNEMMHEVKEKGPKLKICPLTDANLDPLVVNLPSPGPLTSAMFLFLHSMKEAGKGPLSPKVLFSQLCQNNRAPRFKSFQQQDSQELLHYLLDAIRVEETKRIQTGILKAFNNPTTKTADEETRRKVKAYGKEGVKGNFIDCIFVGELTSTIMCEECEHISTVKEPFINLSLPIIEERVSKPVPSGRTSKNKGIQDAETGQHTSVTVKQDCQSKNTRKASSTTDKNQQTNERRSVRKPLGEEERNNGYVQQKKDQPQEDNCSVPHSESLSTIAHPVKVGSQSECSEKDLSQSESSNDADSEASECEASSKLTVPLKNNKASTLKADEFQHTADTRQQLHSKQKDCTFNDTLSDAISKLNLSNNISENYGPANEDTLHLPHHNSDFAKEKSVIFQNPQAAFQTLSHCYIPSSKECSIQSCLYQFTSVELLMGNNKLLCENCTERRPKHQKKINCSEKKTENMYTNTRKQFLISSVPPILTLHLKRFHQAGLSLRKINKHVDFPVLLDLAPFCSASCKNIADGERVLYSLYGIVEHSGSMRGGHYTAYVKVRAHNKKVLDHISGNRNISGLKESVGAPAGQWVYVSDTYIQTVPEPRVLNSQAYLLFYERLL</sequence>
<dbReference type="EMBL" id="AFYH01109228">
    <property type="status" value="NOT_ANNOTATED_CDS"/>
    <property type="molecule type" value="Genomic_DNA"/>
</dbReference>
<keyword evidence="8" id="KW-0788">Thiol protease</keyword>
<evidence type="ECO:0000259" key="14">
    <source>
        <dbReference type="PROSITE" id="PS50271"/>
    </source>
</evidence>
<feature type="domain" description="UBP-type" evidence="14">
    <location>
        <begin position="37"/>
        <end position="154"/>
    </location>
</feature>
<dbReference type="SMART" id="SM00290">
    <property type="entry name" value="ZnF_UBP"/>
    <property type="match status" value="1"/>
</dbReference>
<keyword evidence="9" id="KW-0862">Zinc</keyword>
<dbReference type="CDD" id="cd02667">
    <property type="entry name" value="Peptidase_C19K"/>
    <property type="match status" value="1"/>
</dbReference>
<evidence type="ECO:0000256" key="7">
    <source>
        <dbReference type="ARBA" id="ARBA00022801"/>
    </source>
</evidence>
<dbReference type="InParanoid" id="H3ARC5"/>
<dbReference type="EMBL" id="AFYH01109229">
    <property type="status" value="NOT_ANNOTATED_CDS"/>
    <property type="molecule type" value="Genomic_DNA"/>
</dbReference>
<dbReference type="InterPro" id="IPR050185">
    <property type="entry name" value="Ub_carboxyl-term_hydrolase"/>
</dbReference>
<evidence type="ECO:0000256" key="1">
    <source>
        <dbReference type="ARBA" id="ARBA00000707"/>
    </source>
</evidence>
<dbReference type="FunCoup" id="H3ARC5">
    <property type="interactions" value="2708"/>
</dbReference>
<evidence type="ECO:0000256" key="4">
    <source>
        <dbReference type="ARBA" id="ARBA00022723"/>
    </source>
</evidence>
<dbReference type="EMBL" id="AFYH01109232">
    <property type="status" value="NOT_ANNOTATED_CDS"/>
    <property type="molecule type" value="Genomic_DNA"/>
</dbReference>
<dbReference type="InterPro" id="IPR001394">
    <property type="entry name" value="Peptidase_C19_UCH"/>
</dbReference>
<dbReference type="GO" id="GO:0016579">
    <property type="term" value="P:protein deubiquitination"/>
    <property type="evidence" value="ECO:0007669"/>
    <property type="project" value="InterPro"/>
</dbReference>
<dbReference type="InterPro" id="IPR038765">
    <property type="entry name" value="Papain-like_cys_pep_sf"/>
</dbReference>
<protein>
    <recommendedName>
        <fullName evidence="2">ubiquitinyl hydrolase 1</fullName>
        <ecNumber evidence="2">3.4.19.12</ecNumber>
    </recommendedName>
</protein>
<evidence type="ECO:0000256" key="11">
    <source>
        <dbReference type="PROSITE-ProRule" id="PRU00502"/>
    </source>
</evidence>
<proteinExistence type="predicted"/>
<name>H3ARC5_LATCH</name>
<dbReference type="FunFam" id="3.30.40.10:FF:000147">
    <property type="entry name" value="Ubiquitin carboxyl-terminal hydrolase 16"/>
    <property type="match status" value="1"/>
</dbReference>
<dbReference type="SUPFAM" id="SSF54001">
    <property type="entry name" value="Cysteine proteinases"/>
    <property type="match status" value="1"/>
</dbReference>
<dbReference type="GO" id="GO:0006508">
    <property type="term" value="P:proteolysis"/>
    <property type="evidence" value="ECO:0007669"/>
    <property type="project" value="UniProtKB-KW"/>
</dbReference>
<keyword evidence="10" id="KW-0539">Nucleus</keyword>
<evidence type="ECO:0000259" key="13">
    <source>
        <dbReference type="PROSITE" id="PS50235"/>
    </source>
</evidence>
<dbReference type="SUPFAM" id="SSF57850">
    <property type="entry name" value="RING/U-box"/>
    <property type="match status" value="1"/>
</dbReference>
<dbReference type="InterPro" id="IPR028889">
    <property type="entry name" value="USP"/>
</dbReference>
<dbReference type="EMBL" id="AFYH01109235">
    <property type="status" value="NOT_ANNOTATED_CDS"/>
    <property type="molecule type" value="Genomic_DNA"/>
</dbReference>
<dbReference type="GO" id="GO:0003407">
    <property type="term" value="P:neural retina development"/>
    <property type="evidence" value="ECO:0007669"/>
    <property type="project" value="Ensembl"/>
</dbReference>
<evidence type="ECO:0000256" key="10">
    <source>
        <dbReference type="ARBA" id="ARBA00023242"/>
    </source>
</evidence>
<dbReference type="Proteomes" id="UP000008672">
    <property type="component" value="Unassembled WGS sequence"/>
</dbReference>
<accession>H3ARC5</accession>
<dbReference type="InterPro" id="IPR018200">
    <property type="entry name" value="USP_CS"/>
</dbReference>
<keyword evidence="6" id="KW-0833">Ubl conjugation pathway</keyword>
<dbReference type="Gene3D" id="3.90.70.10">
    <property type="entry name" value="Cysteine proteinases"/>
    <property type="match status" value="2"/>
</dbReference>
<keyword evidence="4" id="KW-0479">Metal-binding</keyword>
<feature type="region of interest" description="Disordered" evidence="12">
    <location>
        <begin position="394"/>
        <end position="523"/>
    </location>
</feature>
<dbReference type="PANTHER" id="PTHR21646:SF34">
    <property type="entry name" value="UBIQUITIN CARBOXYL-TERMINAL HYDROLASE 45"/>
    <property type="match status" value="1"/>
</dbReference>
<comment type="catalytic activity">
    <reaction evidence="1">
        <text>Thiol-dependent hydrolysis of ester, thioester, amide, peptide and isopeptide bonds formed by the C-terminal Gly of ubiquitin (a 76-residue protein attached to proteins as an intracellular targeting signal).</text>
        <dbReference type="EC" id="3.4.19.12"/>
    </reaction>
</comment>
<evidence type="ECO:0000313" key="15">
    <source>
        <dbReference type="Ensembl" id="ENSLACP00000012196.1"/>
    </source>
</evidence>
<dbReference type="EC" id="3.4.19.12" evidence="2"/>
<organism evidence="15 16">
    <name type="scientific">Latimeria chalumnae</name>
    <name type="common">Coelacanth</name>
    <dbReference type="NCBI Taxonomy" id="7897"/>
    <lineage>
        <taxon>Eukaryota</taxon>
        <taxon>Metazoa</taxon>
        <taxon>Chordata</taxon>
        <taxon>Craniata</taxon>
        <taxon>Vertebrata</taxon>
        <taxon>Euteleostomi</taxon>
        <taxon>Coelacanthiformes</taxon>
        <taxon>Coelacanthidae</taxon>
        <taxon>Latimeria</taxon>
    </lineage>
</organism>
<feature type="region of interest" description="Disordered" evidence="12">
    <location>
        <begin position="1"/>
        <end position="30"/>
    </location>
</feature>
<dbReference type="Gene3D" id="3.30.40.10">
    <property type="entry name" value="Zinc/RING finger domain, C3HC4 (zinc finger)"/>
    <property type="match status" value="1"/>
</dbReference>
<evidence type="ECO:0000256" key="12">
    <source>
        <dbReference type="SAM" id="MobiDB-lite"/>
    </source>
</evidence>
<dbReference type="Bgee" id="ENSLACG00000010733">
    <property type="expression patterns" value="Expressed in post-anal tail muscle and 5 other cell types or tissues"/>
</dbReference>
<evidence type="ECO:0000256" key="3">
    <source>
        <dbReference type="ARBA" id="ARBA00022670"/>
    </source>
</evidence>
<dbReference type="eggNOG" id="KOG1873">
    <property type="taxonomic scope" value="Eukaryota"/>
</dbReference>
<dbReference type="InterPro" id="IPR001607">
    <property type="entry name" value="Znf_UBP"/>
</dbReference>
<keyword evidence="16" id="KW-1185">Reference proteome</keyword>
<evidence type="ECO:0000256" key="8">
    <source>
        <dbReference type="ARBA" id="ARBA00022807"/>
    </source>
</evidence>
<dbReference type="EMBL" id="AFYH01109233">
    <property type="status" value="NOT_ANNOTATED_CDS"/>
    <property type="molecule type" value="Genomic_DNA"/>
</dbReference>
<dbReference type="GO" id="GO:0045494">
    <property type="term" value="P:photoreceptor cell maintenance"/>
    <property type="evidence" value="ECO:0007669"/>
    <property type="project" value="Ensembl"/>
</dbReference>
<dbReference type="Pfam" id="PF02148">
    <property type="entry name" value="zf-UBP"/>
    <property type="match status" value="1"/>
</dbReference>